<organism evidence="2 3">
    <name type="scientific">Araneus ventricosus</name>
    <name type="common">Orbweaver spider</name>
    <name type="synonym">Epeira ventricosa</name>
    <dbReference type="NCBI Taxonomy" id="182803"/>
    <lineage>
        <taxon>Eukaryota</taxon>
        <taxon>Metazoa</taxon>
        <taxon>Ecdysozoa</taxon>
        <taxon>Arthropoda</taxon>
        <taxon>Chelicerata</taxon>
        <taxon>Arachnida</taxon>
        <taxon>Araneae</taxon>
        <taxon>Araneomorphae</taxon>
        <taxon>Entelegynae</taxon>
        <taxon>Araneoidea</taxon>
        <taxon>Araneidae</taxon>
        <taxon>Araneus</taxon>
    </lineage>
</organism>
<reference evidence="2 3" key="1">
    <citation type="journal article" date="2019" name="Sci. Rep.">
        <title>Orb-weaving spider Araneus ventricosus genome elucidates the spidroin gene catalogue.</title>
        <authorList>
            <person name="Kono N."/>
            <person name="Nakamura H."/>
            <person name="Ohtoshi R."/>
            <person name="Moran D.A.P."/>
            <person name="Shinohara A."/>
            <person name="Yoshida Y."/>
            <person name="Fujiwara M."/>
            <person name="Mori M."/>
            <person name="Tomita M."/>
            <person name="Arakawa K."/>
        </authorList>
    </citation>
    <scope>NUCLEOTIDE SEQUENCE [LARGE SCALE GENOMIC DNA]</scope>
</reference>
<dbReference type="Proteomes" id="UP000499080">
    <property type="component" value="Unassembled WGS sequence"/>
</dbReference>
<dbReference type="EMBL" id="BGPR01130517">
    <property type="protein sequence ID" value="GBN44785.1"/>
    <property type="molecule type" value="Genomic_DNA"/>
</dbReference>
<evidence type="ECO:0000313" key="1">
    <source>
        <dbReference type="EMBL" id="GBN44731.1"/>
    </source>
</evidence>
<gene>
    <name evidence="2" type="ORF">AVEN_199553_1</name>
    <name evidence="1" type="ORF">AVEN_241738_1</name>
</gene>
<keyword evidence="3" id="KW-1185">Reference proteome</keyword>
<proteinExistence type="predicted"/>
<sequence>MINKPRATSDEGNQLKRLQLCSDKTAVICTTTEASTSPMWIGSCCLHSHSLSGSRSGLVGNEEGTPTYTWMNSAHAELHLVSILHGRIKFHLPPHGKVRDENAKFFTVTSFVDFVLPSPVFLTPRSAAKLASSFCLFEPLRTSLTTLGFPSFHAIIATALPFDWRSLAKNGSFAVKPHRTKPTIAPATERRSVSLCL</sequence>
<comment type="caution">
    <text evidence="2">The sequence shown here is derived from an EMBL/GenBank/DDBJ whole genome shotgun (WGS) entry which is preliminary data.</text>
</comment>
<dbReference type="AlphaFoldDB" id="A0A4Y2NYP0"/>
<protein>
    <submittedName>
        <fullName evidence="2">Uncharacterized protein</fullName>
    </submittedName>
</protein>
<evidence type="ECO:0000313" key="3">
    <source>
        <dbReference type="Proteomes" id="UP000499080"/>
    </source>
</evidence>
<evidence type="ECO:0000313" key="2">
    <source>
        <dbReference type="EMBL" id="GBN44785.1"/>
    </source>
</evidence>
<dbReference type="EMBL" id="BGPR01130496">
    <property type="protein sequence ID" value="GBN44731.1"/>
    <property type="molecule type" value="Genomic_DNA"/>
</dbReference>
<name>A0A4Y2NYP0_ARAVE</name>
<accession>A0A4Y2NYP0</accession>